<dbReference type="EMBL" id="HACG01034590">
    <property type="protein sequence ID" value="CEK81455.1"/>
    <property type="molecule type" value="Transcribed_RNA"/>
</dbReference>
<sequence>MSPYGSVPVGRDGPLSAESVAQSTNSGNNPRDIMKKLQICLCPDLNPQPQCDRKTT</sequence>
<name>A0A0B7ANJ1_9EUPU</name>
<dbReference type="AlphaFoldDB" id="A0A0B7ANJ1"/>
<accession>A0A0B7ANJ1</accession>
<feature type="region of interest" description="Disordered" evidence="1">
    <location>
        <begin position="1"/>
        <end position="31"/>
    </location>
</feature>
<organism evidence="2">
    <name type="scientific">Arion vulgaris</name>
    <dbReference type="NCBI Taxonomy" id="1028688"/>
    <lineage>
        <taxon>Eukaryota</taxon>
        <taxon>Metazoa</taxon>
        <taxon>Spiralia</taxon>
        <taxon>Lophotrochozoa</taxon>
        <taxon>Mollusca</taxon>
        <taxon>Gastropoda</taxon>
        <taxon>Heterobranchia</taxon>
        <taxon>Euthyneura</taxon>
        <taxon>Panpulmonata</taxon>
        <taxon>Eupulmonata</taxon>
        <taxon>Stylommatophora</taxon>
        <taxon>Helicina</taxon>
        <taxon>Arionoidea</taxon>
        <taxon>Arionidae</taxon>
        <taxon>Arion</taxon>
    </lineage>
</organism>
<feature type="compositionally biased region" description="Polar residues" evidence="1">
    <location>
        <begin position="19"/>
        <end position="29"/>
    </location>
</feature>
<evidence type="ECO:0000256" key="1">
    <source>
        <dbReference type="SAM" id="MobiDB-lite"/>
    </source>
</evidence>
<gene>
    <name evidence="2" type="primary">ORF126087</name>
</gene>
<reference evidence="2" key="1">
    <citation type="submission" date="2014-12" db="EMBL/GenBank/DDBJ databases">
        <title>Insight into the proteome of Arion vulgaris.</title>
        <authorList>
            <person name="Aradska J."/>
            <person name="Bulat T."/>
            <person name="Smidak R."/>
            <person name="Sarate P."/>
            <person name="Gangsoo J."/>
            <person name="Sialana F."/>
            <person name="Bilban M."/>
            <person name="Lubec G."/>
        </authorList>
    </citation>
    <scope>NUCLEOTIDE SEQUENCE</scope>
    <source>
        <tissue evidence="2">Skin</tissue>
    </source>
</reference>
<evidence type="ECO:0000313" key="2">
    <source>
        <dbReference type="EMBL" id="CEK81455.1"/>
    </source>
</evidence>
<proteinExistence type="predicted"/>
<protein>
    <submittedName>
        <fullName evidence="2">Uncharacterized protein</fullName>
    </submittedName>
</protein>